<dbReference type="Proteomes" id="UP000050920">
    <property type="component" value="Unassembled WGS sequence"/>
</dbReference>
<keyword evidence="2" id="KW-1185">Reference proteome</keyword>
<dbReference type="SUPFAM" id="SSF46785">
    <property type="entry name" value="Winged helix' DNA-binding domain"/>
    <property type="match status" value="1"/>
</dbReference>
<evidence type="ECO:0008006" key="3">
    <source>
        <dbReference type="Google" id="ProtNLM"/>
    </source>
</evidence>
<proteinExistence type="predicted"/>
<dbReference type="Pfam" id="PF12840">
    <property type="entry name" value="HTH_20"/>
    <property type="match status" value="1"/>
</dbReference>
<evidence type="ECO:0000313" key="2">
    <source>
        <dbReference type="Proteomes" id="UP000050920"/>
    </source>
</evidence>
<dbReference type="InterPro" id="IPR036390">
    <property type="entry name" value="WH_DNA-bd_sf"/>
</dbReference>
<dbReference type="InterPro" id="IPR036388">
    <property type="entry name" value="WH-like_DNA-bd_sf"/>
</dbReference>
<reference evidence="1 2" key="1">
    <citation type="journal article" date="2015" name="Genome Announc.">
        <title>Expanding the biotechnology potential of lactobacilli through comparative genomics of 213 strains and associated genera.</title>
        <authorList>
            <person name="Sun Z."/>
            <person name="Harris H.M."/>
            <person name="McCann A."/>
            <person name="Guo C."/>
            <person name="Argimon S."/>
            <person name="Zhang W."/>
            <person name="Yang X."/>
            <person name="Jeffery I.B."/>
            <person name="Cooney J.C."/>
            <person name="Kagawa T.F."/>
            <person name="Liu W."/>
            <person name="Song Y."/>
            <person name="Salvetti E."/>
            <person name="Wrobel A."/>
            <person name="Rasinkangas P."/>
            <person name="Parkhill J."/>
            <person name="Rea M.C."/>
            <person name="O'Sullivan O."/>
            <person name="Ritari J."/>
            <person name="Douillard F.P."/>
            <person name="Paul Ross R."/>
            <person name="Yang R."/>
            <person name="Briner A.E."/>
            <person name="Felis G.E."/>
            <person name="de Vos W.M."/>
            <person name="Barrangou R."/>
            <person name="Klaenhammer T.R."/>
            <person name="Caufield P.W."/>
            <person name="Cui Y."/>
            <person name="Zhang H."/>
            <person name="O'Toole P.W."/>
        </authorList>
    </citation>
    <scope>NUCLEOTIDE SEQUENCE [LARGE SCALE GENOMIC DNA]</scope>
    <source>
        <strain evidence="1 2">DSM 21115</strain>
    </source>
</reference>
<evidence type="ECO:0000313" key="1">
    <source>
        <dbReference type="EMBL" id="KRO27328.1"/>
    </source>
</evidence>
<dbReference type="AlphaFoldDB" id="A0A0R2NSD0"/>
<dbReference type="Gene3D" id="1.10.10.10">
    <property type="entry name" value="Winged helix-like DNA-binding domain superfamily/Winged helix DNA-binding domain"/>
    <property type="match status" value="1"/>
</dbReference>
<protein>
    <recommendedName>
        <fullName evidence="3">HTH arsR-type domain-containing protein</fullName>
    </recommendedName>
</protein>
<sequence length="197" mass="22219">MKNMAKSIRSQLAKLMADEKVLAVIRATTDQTGLTPKQIAQATDIPINQLYYTINKLVAADLLTVVKQVKVKNLDEYYYSSYNFTHEQNTAMQAELAQFPALNNISSTWTQEHLTELMQLLLFHQQQFLTALETQVEAQLPAEQMTTFSAFSDLKLSAAGEQQLRSDLLHLLANAEKNDPDSAATDKQTVNLLIEKW</sequence>
<accession>A0A0R2NSD0</accession>
<organism evidence="1 2">
    <name type="scientific">Lactiplantibacillus fabifermentans DSM 21115</name>
    <dbReference type="NCBI Taxonomy" id="1413187"/>
    <lineage>
        <taxon>Bacteria</taxon>
        <taxon>Bacillati</taxon>
        <taxon>Bacillota</taxon>
        <taxon>Bacilli</taxon>
        <taxon>Lactobacillales</taxon>
        <taxon>Lactobacillaceae</taxon>
        <taxon>Lactiplantibacillus</taxon>
    </lineage>
</organism>
<dbReference type="EMBL" id="AYGX02000081">
    <property type="protein sequence ID" value="KRO27328.1"/>
    <property type="molecule type" value="Genomic_DNA"/>
</dbReference>
<name>A0A0R2NSD0_9LACO</name>
<gene>
    <name evidence="1" type="ORF">DY78_GL000077</name>
</gene>
<comment type="caution">
    <text evidence="1">The sequence shown here is derived from an EMBL/GenBank/DDBJ whole genome shotgun (WGS) entry which is preliminary data.</text>
</comment>